<accession>A0A7I5E922</accession>
<dbReference type="OMA" id="IRCKYRK"/>
<proteinExistence type="predicted"/>
<feature type="compositionally biased region" description="Basic and acidic residues" evidence="1">
    <location>
        <begin position="1021"/>
        <end position="1039"/>
    </location>
</feature>
<feature type="compositionally biased region" description="Basic and acidic residues" evidence="1">
    <location>
        <begin position="651"/>
        <end position="666"/>
    </location>
</feature>
<feature type="chain" id="PRO_5029624844" evidence="2">
    <location>
        <begin position="24"/>
        <end position="1137"/>
    </location>
</feature>
<keyword evidence="2" id="KW-0732">Signal</keyword>
<feature type="region of interest" description="Disordered" evidence="1">
    <location>
        <begin position="1118"/>
        <end position="1137"/>
    </location>
</feature>
<feature type="signal peptide" evidence="2">
    <location>
        <begin position="1"/>
        <end position="23"/>
    </location>
</feature>
<organism evidence="3 4">
    <name type="scientific">Haemonchus contortus</name>
    <name type="common">Barber pole worm</name>
    <dbReference type="NCBI Taxonomy" id="6289"/>
    <lineage>
        <taxon>Eukaryota</taxon>
        <taxon>Metazoa</taxon>
        <taxon>Ecdysozoa</taxon>
        <taxon>Nematoda</taxon>
        <taxon>Chromadorea</taxon>
        <taxon>Rhabditida</taxon>
        <taxon>Rhabditina</taxon>
        <taxon>Rhabditomorpha</taxon>
        <taxon>Strongyloidea</taxon>
        <taxon>Trichostrongylidae</taxon>
        <taxon>Haemonchus</taxon>
    </lineage>
</organism>
<feature type="compositionally biased region" description="Polar residues" evidence="1">
    <location>
        <begin position="1043"/>
        <end position="1055"/>
    </location>
</feature>
<feature type="compositionally biased region" description="Basic and acidic residues" evidence="1">
    <location>
        <begin position="721"/>
        <end position="767"/>
    </location>
</feature>
<dbReference type="OrthoDB" id="5841829at2759"/>
<protein>
    <submittedName>
        <fullName evidence="4">Protein T12D8.9, isoform b</fullName>
    </submittedName>
</protein>
<reference evidence="4" key="1">
    <citation type="submission" date="2020-12" db="UniProtKB">
        <authorList>
            <consortium name="WormBaseParasite"/>
        </authorList>
    </citation>
    <scope>IDENTIFICATION</scope>
    <source>
        <strain evidence="4">MHco3</strain>
    </source>
</reference>
<feature type="compositionally biased region" description="Basic and acidic residues" evidence="1">
    <location>
        <begin position="824"/>
        <end position="843"/>
    </location>
</feature>
<dbReference type="AlphaFoldDB" id="A0A7I5E922"/>
<feature type="region of interest" description="Disordered" evidence="1">
    <location>
        <begin position="212"/>
        <end position="236"/>
    </location>
</feature>
<dbReference type="WBParaSite" id="HCON_00076930-00001">
    <property type="protein sequence ID" value="HCON_00076930-00001"/>
    <property type="gene ID" value="HCON_00076930"/>
</dbReference>
<dbReference type="Proteomes" id="UP000025227">
    <property type="component" value="Unplaced"/>
</dbReference>
<feature type="compositionally biased region" description="Basic and acidic residues" evidence="1">
    <location>
        <begin position="855"/>
        <end position="932"/>
    </location>
</feature>
<feature type="compositionally biased region" description="Basic and acidic residues" evidence="1">
    <location>
        <begin position="775"/>
        <end position="800"/>
    </location>
</feature>
<feature type="region of interest" description="Disordered" evidence="1">
    <location>
        <begin position="598"/>
        <end position="932"/>
    </location>
</feature>
<keyword evidence="3" id="KW-1185">Reference proteome</keyword>
<evidence type="ECO:0000313" key="4">
    <source>
        <dbReference type="WBParaSite" id="HCON_00076930-00001"/>
    </source>
</evidence>
<feature type="compositionally biased region" description="Basic residues" evidence="1">
    <location>
        <begin position="598"/>
        <end position="612"/>
    </location>
</feature>
<feature type="compositionally biased region" description="Acidic residues" evidence="1">
    <location>
        <begin position="634"/>
        <end position="645"/>
    </location>
</feature>
<evidence type="ECO:0000256" key="1">
    <source>
        <dbReference type="SAM" id="MobiDB-lite"/>
    </source>
</evidence>
<name>A0A7I5E922_HAECO</name>
<feature type="region of interest" description="Disordered" evidence="1">
    <location>
        <begin position="1021"/>
        <end position="1062"/>
    </location>
</feature>
<sequence length="1137" mass="131983">MLRPVFVLLLLLLFSTLPSETSASLTLLITGPSGTNVDKHQLAKQFIDSYDEVIKESPSELAVFTNGIAVPLLEKEQQFHRVWDEMKLAGNVTTVIVTTLSIDEMNTDHLFIMQRLLKTMTPLIIIEFGAPSTQTRNLLDETVTCLSSGHIAIDSPNVIYFCNSASMAMIPSLQIDDVHYIEPLRQNKKVTAPPQSTIWPWFFVSASKQHRHHSHHHEHHHEHHHRHHGHYHHHHGHHFDEDVDEIVDQIMEEIVEQGSGQITSEPVKEPSEYEKKLSCKYRKSCYESGVVPEIDNVFTSLYKKWWPHWLEESGKEQKEEEDIAEEYDAEADITPQKVRCKYRISCYHDHGIPYDEKAEERRKILLSSKRVVQDKGPKKTLKEIAAHTLKMVQEAGEKAAKRPAVKVVQARLDAIEEKLNEKLNCKYRKSCYETGQQPVIADTWSLPLPINIFSTESAEAATKEINYDELEELEKKVYCKYRKSCYETGIKPDIEPEIFVRTFRDLFTIHEQVEPRIMSLQEKCKYRKSCYETGIVPEINPHLEAAIHKEVSPVIPTNAQDLRLLCKYRKSCYNEIHDSATVDTIKFIRKRRQIEKEVRRRRAKRAKLHRRLRGELQLGTYRGRHHRRNKTKEEEELEEPGEMEVEYTLPMKERSEEIKEKQEEASGSKPSKYRKTKLQQQEQADSGEKEVVEEPVLVSTTEEEKEDKPQVKKVRKGKKVKPQEPKVDKRVEKREEKEKDKKKEDVMAEEKPVTKKKEEVLAEEKPVISKQKKKKEIEPSPKDSAVKQKKKEGKEQKQDDAEQAAYARQSGSKQYDTVAAGMKKMMEDVHQHQEEQQKKEQCKYRKSCYQTGKKPKIDQTFKHLLEKPVEDVDKEAKESKTKEKQTKERETKEKEAKEKETKERETKEKETKEKETEERETKEKETKERETDAALLKLELSKKLQCKYRKSCYETGILPETVVPHYFYNDQKIVFKAGVSKQLQCKYRKSCYAETGLFDEEDLKDVKEKLEPVVKKVAGQEAKRIPVSEKESEDKDGAKRSLKSAQTTAGPASLSSDKETRDIECKSGGKSCYSSAEPQAIHEDHAGSMARIGLERYRKNGWCNKYYYSCREILGLPPKERAPIGPNGKRLCRKKPL</sequence>
<feature type="compositionally biased region" description="Basic residues" evidence="1">
    <location>
        <begin position="711"/>
        <end position="720"/>
    </location>
</feature>
<evidence type="ECO:0000313" key="3">
    <source>
        <dbReference type="Proteomes" id="UP000025227"/>
    </source>
</evidence>
<evidence type="ECO:0000256" key="2">
    <source>
        <dbReference type="SAM" id="SignalP"/>
    </source>
</evidence>